<evidence type="ECO:0000313" key="3">
    <source>
        <dbReference type="Proteomes" id="UP000633278"/>
    </source>
</evidence>
<organism evidence="2 3">
    <name type="scientific">Polaribacter pacificus</name>
    <dbReference type="NCBI Taxonomy" id="1775173"/>
    <lineage>
        <taxon>Bacteria</taxon>
        <taxon>Pseudomonadati</taxon>
        <taxon>Bacteroidota</taxon>
        <taxon>Flavobacteriia</taxon>
        <taxon>Flavobacteriales</taxon>
        <taxon>Flavobacteriaceae</taxon>
    </lineage>
</organism>
<keyword evidence="1" id="KW-0812">Transmembrane</keyword>
<gene>
    <name evidence="2" type="ORF">GCM10011416_24140</name>
</gene>
<proteinExistence type="predicted"/>
<reference evidence="2" key="2">
    <citation type="submission" date="2020-09" db="EMBL/GenBank/DDBJ databases">
        <authorList>
            <person name="Sun Q."/>
            <person name="Zhou Y."/>
        </authorList>
    </citation>
    <scope>NUCLEOTIDE SEQUENCE</scope>
    <source>
        <strain evidence="2">CGMCC 1.15763</strain>
    </source>
</reference>
<dbReference type="RefSeq" id="WP_188599617.1">
    <property type="nucleotide sequence ID" value="NZ_BMJW01000004.1"/>
</dbReference>
<name>A0A917I2T7_9FLAO</name>
<protein>
    <submittedName>
        <fullName evidence="2">Uncharacterized protein</fullName>
    </submittedName>
</protein>
<comment type="caution">
    <text evidence="2">The sequence shown here is derived from an EMBL/GenBank/DDBJ whole genome shotgun (WGS) entry which is preliminary data.</text>
</comment>
<evidence type="ECO:0000256" key="1">
    <source>
        <dbReference type="SAM" id="Phobius"/>
    </source>
</evidence>
<evidence type="ECO:0000313" key="2">
    <source>
        <dbReference type="EMBL" id="GGH04226.1"/>
    </source>
</evidence>
<feature type="transmembrane region" description="Helical" evidence="1">
    <location>
        <begin position="175"/>
        <end position="193"/>
    </location>
</feature>
<keyword evidence="3" id="KW-1185">Reference proteome</keyword>
<reference evidence="2" key="1">
    <citation type="journal article" date="2014" name="Int. J. Syst. Evol. Microbiol.">
        <title>Complete genome sequence of Corynebacterium casei LMG S-19264T (=DSM 44701T), isolated from a smear-ripened cheese.</title>
        <authorList>
            <consortium name="US DOE Joint Genome Institute (JGI-PGF)"/>
            <person name="Walter F."/>
            <person name="Albersmeier A."/>
            <person name="Kalinowski J."/>
            <person name="Ruckert C."/>
        </authorList>
    </citation>
    <scope>NUCLEOTIDE SEQUENCE</scope>
    <source>
        <strain evidence="2">CGMCC 1.15763</strain>
    </source>
</reference>
<feature type="transmembrane region" description="Helical" evidence="1">
    <location>
        <begin position="110"/>
        <end position="132"/>
    </location>
</feature>
<feature type="transmembrane region" description="Helical" evidence="1">
    <location>
        <begin position="82"/>
        <end position="104"/>
    </location>
</feature>
<keyword evidence="1" id="KW-1133">Transmembrane helix</keyword>
<feature type="transmembrane region" description="Helical" evidence="1">
    <location>
        <begin position="205"/>
        <end position="223"/>
    </location>
</feature>
<dbReference type="EMBL" id="BMJW01000004">
    <property type="protein sequence ID" value="GGH04226.1"/>
    <property type="molecule type" value="Genomic_DNA"/>
</dbReference>
<dbReference type="AlphaFoldDB" id="A0A917I2T7"/>
<dbReference type="Proteomes" id="UP000633278">
    <property type="component" value="Unassembled WGS sequence"/>
</dbReference>
<keyword evidence="1" id="KW-0472">Membrane</keyword>
<sequence length="230" mass="26968">MKTDKEKLDELITLEKDDNLLNHISTSLFNRGETIAEKNLNEYTIWTTNYFVGTFYPVFKINFNEKNEIKNIKTELNLNGKLWIIILGGLVLSFFVFALIIPVIKDFEYLDYTSLIILGVYGLLAFGIYWVFKKIYLNERKYLLSELKMAVELEKEENIDKIENEKNEWTIKMTLFRLFAYPFSIFIILFPIHTILTGGNIEPKVVGGILLALLYLITDINMIQKKRKKN</sequence>
<accession>A0A917I2T7</accession>